<sequence length="170" mass="19200">MMDILTDEFQPPQNKPKKTVQESEAETTIVMLPSDANPLGNVFGGMILKYVDLLAGLVAKRHAGHANIVTASMDSMTFLKPVYIGNALILKARINYVRRSSMEVEIKIEAEDLNKSQKVHTGTAYVTLVALDEKGKSTEVPQLLLRDEEEKRRFLEGQVRMEMRLKNRKK</sequence>
<dbReference type="InterPro" id="IPR029069">
    <property type="entry name" value="HotDog_dom_sf"/>
</dbReference>
<accession>A0A557SV25</accession>
<name>A0A557SV25_9ARCH</name>
<dbReference type="GO" id="GO:0006637">
    <property type="term" value="P:acyl-CoA metabolic process"/>
    <property type="evidence" value="ECO:0007669"/>
    <property type="project" value="TreeGrafter"/>
</dbReference>
<gene>
    <name evidence="4" type="ORF">NARC_70037</name>
</gene>
<dbReference type="InterPro" id="IPR033120">
    <property type="entry name" value="HOTDOG_ACOT"/>
</dbReference>
<feature type="domain" description="HotDog ACOT-type" evidence="3">
    <location>
        <begin position="21"/>
        <end position="134"/>
    </location>
</feature>
<keyword evidence="1" id="KW-0378">Hydrolase</keyword>
<evidence type="ECO:0000313" key="4">
    <source>
        <dbReference type="EMBL" id="TVP40459.1"/>
    </source>
</evidence>
<protein>
    <submittedName>
        <fullName evidence="4">Putative thioesterase superfamily protein</fullName>
    </submittedName>
</protein>
<dbReference type="InterPro" id="IPR006683">
    <property type="entry name" value="Thioestr_dom"/>
</dbReference>
<evidence type="ECO:0000259" key="3">
    <source>
        <dbReference type="PROSITE" id="PS51770"/>
    </source>
</evidence>
<feature type="region of interest" description="Disordered" evidence="2">
    <location>
        <begin position="1"/>
        <end position="22"/>
    </location>
</feature>
<dbReference type="PROSITE" id="PS51770">
    <property type="entry name" value="HOTDOG_ACOT"/>
    <property type="match status" value="1"/>
</dbReference>
<dbReference type="AlphaFoldDB" id="A0A557SV25"/>
<dbReference type="InterPro" id="IPR040170">
    <property type="entry name" value="Cytosol_ACT"/>
</dbReference>
<reference evidence="4 5" key="1">
    <citation type="journal article" date="2019" name="Front. Microbiol.">
        <title>Ammonia Oxidation by the Arctic Terrestrial Thaumarchaeote Candidatus Nitrosocosmicus arcticus Is Stimulated by Increasing Temperatures.</title>
        <authorList>
            <person name="Alves R.J.E."/>
            <person name="Kerou M."/>
            <person name="Zappe A."/>
            <person name="Bittner R."/>
            <person name="Abby S.S."/>
            <person name="Schmidt H.A."/>
            <person name="Pfeifer K."/>
            <person name="Schleper C."/>
        </authorList>
    </citation>
    <scope>NUCLEOTIDE SEQUENCE [LARGE SCALE GENOMIC DNA]</scope>
    <source>
        <strain evidence="4 5">Kfb</strain>
    </source>
</reference>
<organism evidence="4 5">
    <name type="scientific">Candidatus Nitrosocosmicus arcticus</name>
    <dbReference type="NCBI Taxonomy" id="2035267"/>
    <lineage>
        <taxon>Archaea</taxon>
        <taxon>Nitrososphaerota</taxon>
        <taxon>Nitrososphaeria</taxon>
        <taxon>Nitrososphaerales</taxon>
        <taxon>Nitrososphaeraceae</taxon>
        <taxon>Candidatus Nitrosocosmicus</taxon>
    </lineage>
</organism>
<dbReference type="GO" id="GO:0052816">
    <property type="term" value="F:long-chain fatty acyl-CoA hydrolase activity"/>
    <property type="evidence" value="ECO:0007669"/>
    <property type="project" value="TreeGrafter"/>
</dbReference>
<dbReference type="CDD" id="cd03442">
    <property type="entry name" value="BFIT_BACH"/>
    <property type="match status" value="1"/>
</dbReference>
<evidence type="ECO:0000256" key="1">
    <source>
        <dbReference type="ARBA" id="ARBA00022801"/>
    </source>
</evidence>
<dbReference type="RefSeq" id="WP_261377825.1">
    <property type="nucleotide sequence ID" value="NZ_ML675583.1"/>
</dbReference>
<keyword evidence="5" id="KW-1185">Reference proteome</keyword>
<dbReference type="EMBL" id="VOAH01000007">
    <property type="protein sequence ID" value="TVP40459.1"/>
    <property type="molecule type" value="Genomic_DNA"/>
</dbReference>
<comment type="caution">
    <text evidence="4">The sequence shown here is derived from an EMBL/GenBank/DDBJ whole genome shotgun (WGS) entry which is preliminary data.</text>
</comment>
<dbReference type="GO" id="GO:0005737">
    <property type="term" value="C:cytoplasm"/>
    <property type="evidence" value="ECO:0007669"/>
    <property type="project" value="TreeGrafter"/>
</dbReference>
<proteinExistence type="predicted"/>
<evidence type="ECO:0000256" key="2">
    <source>
        <dbReference type="SAM" id="MobiDB-lite"/>
    </source>
</evidence>
<dbReference type="Gene3D" id="3.10.129.10">
    <property type="entry name" value="Hotdog Thioesterase"/>
    <property type="match status" value="1"/>
</dbReference>
<dbReference type="Pfam" id="PF03061">
    <property type="entry name" value="4HBT"/>
    <property type="match status" value="1"/>
</dbReference>
<dbReference type="Proteomes" id="UP000315289">
    <property type="component" value="Unassembled WGS sequence"/>
</dbReference>
<dbReference type="SUPFAM" id="SSF54637">
    <property type="entry name" value="Thioesterase/thiol ester dehydrase-isomerase"/>
    <property type="match status" value="1"/>
</dbReference>
<evidence type="ECO:0000313" key="5">
    <source>
        <dbReference type="Proteomes" id="UP000315289"/>
    </source>
</evidence>
<dbReference type="PANTHER" id="PTHR11049">
    <property type="entry name" value="ACYL COENZYME A THIOESTER HYDROLASE"/>
    <property type="match status" value="1"/>
</dbReference>